<gene>
    <name evidence="1" type="ORF">A2290_00800</name>
</gene>
<comment type="caution">
    <text evidence="1">The sequence shown here is derived from an EMBL/GenBank/DDBJ whole genome shotgun (WGS) entry which is preliminary data.</text>
</comment>
<evidence type="ECO:0000313" key="2">
    <source>
        <dbReference type="Proteomes" id="UP000177905"/>
    </source>
</evidence>
<proteinExistence type="predicted"/>
<dbReference type="EMBL" id="MEUA01000029">
    <property type="protein sequence ID" value="OGC14820.1"/>
    <property type="molecule type" value="Genomic_DNA"/>
</dbReference>
<sequence>MTGNITASTLLFFNPPVIQKQEGKTSLATPENKFLTAAIQQIMIDFFEEIDPIISEIENTMGKLAMTEDEDSLINSPQKNNNAPENTTNKLRLLYLKNILYSRPKDKLFYSKKEVRGFDEIIDVYQEIIPLIRKAKTIIEKFKNEYFALLDEQNKEVVLQLERDIVFLEKAFAYAQIINPVCYSAEDKTLLVDTRSDPSAIISALAALYDEGLIAREIDIKRQEKNEETATAIISSIPFPFNINSDSKTTLEMLNRRDRVYYYNPILKNRHNIEKHLAQLIDQAKLQYKTYISLDALLPEFSLTVKGEANVQEAIIRKRTLDHLDATYLIKGQYKRPPYTLAPNEGIFYYPIKPIDH</sequence>
<protein>
    <submittedName>
        <fullName evidence="1">Uncharacterized protein</fullName>
    </submittedName>
</protein>
<dbReference type="AlphaFoldDB" id="A0A1F4S327"/>
<name>A0A1F4S327_UNCSA</name>
<evidence type="ECO:0000313" key="1">
    <source>
        <dbReference type="EMBL" id="OGC14820.1"/>
    </source>
</evidence>
<accession>A0A1F4S327</accession>
<reference evidence="1 2" key="1">
    <citation type="journal article" date="2016" name="Nat. Commun.">
        <title>Thousands of microbial genomes shed light on interconnected biogeochemical processes in an aquifer system.</title>
        <authorList>
            <person name="Anantharaman K."/>
            <person name="Brown C.T."/>
            <person name="Hug L.A."/>
            <person name="Sharon I."/>
            <person name="Castelle C.J."/>
            <person name="Probst A.J."/>
            <person name="Thomas B.C."/>
            <person name="Singh A."/>
            <person name="Wilkins M.J."/>
            <person name="Karaoz U."/>
            <person name="Brodie E.L."/>
            <person name="Williams K.H."/>
            <person name="Hubbard S.S."/>
            <person name="Banfield J.F."/>
        </authorList>
    </citation>
    <scope>NUCLEOTIDE SEQUENCE [LARGE SCALE GENOMIC DNA]</scope>
</reference>
<dbReference type="Proteomes" id="UP000177905">
    <property type="component" value="Unassembled WGS sequence"/>
</dbReference>
<organism evidence="1 2">
    <name type="scientific">candidate division WOR-1 bacterium RIFOXYB2_FULL_36_35</name>
    <dbReference type="NCBI Taxonomy" id="1802578"/>
    <lineage>
        <taxon>Bacteria</taxon>
        <taxon>Bacillati</taxon>
        <taxon>Saganbacteria</taxon>
    </lineage>
</organism>